<feature type="region of interest" description="Disordered" evidence="1">
    <location>
        <begin position="51"/>
        <end position="159"/>
    </location>
</feature>
<organism evidence="2 3">
    <name type="scientific">Meripilus lineatus</name>
    <dbReference type="NCBI Taxonomy" id="2056292"/>
    <lineage>
        <taxon>Eukaryota</taxon>
        <taxon>Fungi</taxon>
        <taxon>Dikarya</taxon>
        <taxon>Basidiomycota</taxon>
        <taxon>Agaricomycotina</taxon>
        <taxon>Agaricomycetes</taxon>
        <taxon>Polyporales</taxon>
        <taxon>Meripilaceae</taxon>
        <taxon>Meripilus</taxon>
    </lineage>
</organism>
<gene>
    <name evidence="2" type="ORF">NLI96_g3135</name>
</gene>
<feature type="compositionally biased region" description="Basic and acidic residues" evidence="1">
    <location>
        <begin position="149"/>
        <end position="159"/>
    </location>
</feature>
<keyword evidence="3" id="KW-1185">Reference proteome</keyword>
<reference evidence="2" key="1">
    <citation type="submission" date="2022-07" db="EMBL/GenBank/DDBJ databases">
        <title>Genome Sequence of Physisporinus lineatus.</title>
        <authorList>
            <person name="Buettner E."/>
        </authorList>
    </citation>
    <scope>NUCLEOTIDE SEQUENCE</scope>
    <source>
        <strain evidence="2">VT162</strain>
    </source>
</reference>
<protein>
    <submittedName>
        <fullName evidence="2">Uncharacterized protein</fullName>
    </submittedName>
</protein>
<proteinExistence type="predicted"/>
<name>A0AAD5YLA0_9APHY</name>
<dbReference type="AlphaFoldDB" id="A0AAD5YLA0"/>
<dbReference type="EMBL" id="JANAWD010000076">
    <property type="protein sequence ID" value="KAJ3488024.1"/>
    <property type="molecule type" value="Genomic_DNA"/>
</dbReference>
<feature type="compositionally biased region" description="Acidic residues" evidence="1">
    <location>
        <begin position="74"/>
        <end position="86"/>
    </location>
</feature>
<dbReference type="Proteomes" id="UP001212997">
    <property type="component" value="Unassembled WGS sequence"/>
</dbReference>
<sequence>MYILGNPLSRQPRRVMDGFDESPITSGTVHRALAPQPTRCRFSQRIDFRPALHSEQPSLDVKGRVNRELSSLSEDGEGDGGMDDWEVSSLSDSDDGGAGFDESADDSSSEIDEHAEVSSEIDELVDDDSDSSELVRATSELENCEESDGGEKMEIVEQL</sequence>
<evidence type="ECO:0000313" key="3">
    <source>
        <dbReference type="Proteomes" id="UP001212997"/>
    </source>
</evidence>
<evidence type="ECO:0000313" key="2">
    <source>
        <dbReference type="EMBL" id="KAJ3488024.1"/>
    </source>
</evidence>
<evidence type="ECO:0000256" key="1">
    <source>
        <dbReference type="SAM" id="MobiDB-lite"/>
    </source>
</evidence>
<accession>A0AAD5YLA0</accession>
<comment type="caution">
    <text evidence="2">The sequence shown here is derived from an EMBL/GenBank/DDBJ whole genome shotgun (WGS) entry which is preliminary data.</text>
</comment>
<feature type="compositionally biased region" description="Acidic residues" evidence="1">
    <location>
        <begin position="119"/>
        <end position="131"/>
    </location>
</feature>